<dbReference type="SUPFAM" id="SSF47384">
    <property type="entry name" value="Homodimeric domain of signal transducing histidine kinase"/>
    <property type="match status" value="1"/>
</dbReference>
<keyword evidence="12 16" id="KW-0472">Membrane</keyword>
<gene>
    <name evidence="20" type="primary">rpfC</name>
    <name evidence="20" type="ORF">L21SP4_01648</name>
</gene>
<evidence type="ECO:0000313" key="21">
    <source>
        <dbReference type="Proteomes" id="UP000035268"/>
    </source>
</evidence>
<dbReference type="Proteomes" id="UP000035268">
    <property type="component" value="Chromosome"/>
</dbReference>
<name>A0A0G3EEK3_9BACT</name>
<organism evidence="20 21">
    <name type="scientific">Kiritimatiella glycovorans</name>
    <dbReference type="NCBI Taxonomy" id="1307763"/>
    <lineage>
        <taxon>Bacteria</taxon>
        <taxon>Pseudomonadati</taxon>
        <taxon>Kiritimatiellota</taxon>
        <taxon>Kiritimatiellia</taxon>
        <taxon>Kiritimatiellales</taxon>
        <taxon>Kiritimatiellaceae</taxon>
        <taxon>Kiritimatiella</taxon>
    </lineage>
</organism>
<feature type="modified residue" description="4-aspartylphosphate" evidence="13">
    <location>
        <position position="730"/>
    </location>
</feature>
<dbReference type="OrthoDB" id="9810730at2"/>
<evidence type="ECO:0000259" key="18">
    <source>
        <dbReference type="PROSITE" id="PS50110"/>
    </source>
</evidence>
<dbReference type="EC" id="2.7.13.3" evidence="3"/>
<feature type="transmembrane region" description="Helical" evidence="16">
    <location>
        <begin position="173"/>
        <end position="192"/>
    </location>
</feature>
<keyword evidence="9" id="KW-0067">ATP-binding</keyword>
<evidence type="ECO:0000259" key="17">
    <source>
        <dbReference type="PROSITE" id="PS50109"/>
    </source>
</evidence>
<dbReference type="Pfam" id="PF00512">
    <property type="entry name" value="HisKA"/>
    <property type="match status" value="1"/>
</dbReference>
<evidence type="ECO:0000256" key="15">
    <source>
        <dbReference type="SAM" id="MobiDB-lite"/>
    </source>
</evidence>
<evidence type="ECO:0000313" key="20">
    <source>
        <dbReference type="EMBL" id="AKJ64891.1"/>
    </source>
</evidence>
<dbReference type="PRINTS" id="PR00344">
    <property type="entry name" value="BCTRLSENSOR"/>
</dbReference>
<dbReference type="SMART" id="SM00448">
    <property type="entry name" value="REC"/>
    <property type="match status" value="1"/>
</dbReference>
<dbReference type="InterPro" id="IPR036890">
    <property type="entry name" value="HATPase_C_sf"/>
</dbReference>
<feature type="coiled-coil region" evidence="14">
    <location>
        <begin position="383"/>
        <end position="424"/>
    </location>
</feature>
<dbReference type="Gene3D" id="1.10.287.130">
    <property type="match status" value="1"/>
</dbReference>
<dbReference type="InterPro" id="IPR004358">
    <property type="entry name" value="Sig_transdc_His_kin-like_C"/>
</dbReference>
<keyword evidence="4 13" id="KW-0597">Phosphoprotein</keyword>
<accession>A0A0G3EEK3</accession>
<dbReference type="CDD" id="cd00082">
    <property type="entry name" value="HisKA"/>
    <property type="match status" value="1"/>
</dbReference>
<dbReference type="RefSeq" id="WP_052882175.1">
    <property type="nucleotide sequence ID" value="NZ_CP010904.1"/>
</dbReference>
<feature type="region of interest" description="Disordered" evidence="15">
    <location>
        <begin position="793"/>
        <end position="816"/>
    </location>
</feature>
<keyword evidence="8" id="KW-0418">Kinase</keyword>
<dbReference type="CDD" id="cd16922">
    <property type="entry name" value="HATPase_EvgS-ArcB-TorS-like"/>
    <property type="match status" value="1"/>
</dbReference>
<protein>
    <recommendedName>
        <fullName evidence="3">histidine kinase</fullName>
        <ecNumber evidence="3">2.7.13.3</ecNumber>
    </recommendedName>
</protein>
<dbReference type="Pfam" id="PF00672">
    <property type="entry name" value="HAMP"/>
    <property type="match status" value="1"/>
</dbReference>
<evidence type="ECO:0000256" key="11">
    <source>
        <dbReference type="ARBA" id="ARBA00023012"/>
    </source>
</evidence>
<evidence type="ECO:0000259" key="19">
    <source>
        <dbReference type="PROSITE" id="PS50885"/>
    </source>
</evidence>
<dbReference type="InterPro" id="IPR003594">
    <property type="entry name" value="HATPase_dom"/>
</dbReference>
<dbReference type="GO" id="GO:0005524">
    <property type="term" value="F:ATP binding"/>
    <property type="evidence" value="ECO:0007669"/>
    <property type="project" value="UniProtKB-KW"/>
</dbReference>
<dbReference type="Gene3D" id="3.30.565.10">
    <property type="entry name" value="Histidine kinase-like ATPase, C-terminal domain"/>
    <property type="match status" value="1"/>
</dbReference>
<dbReference type="SMART" id="SM00304">
    <property type="entry name" value="HAMP"/>
    <property type="match status" value="1"/>
</dbReference>
<evidence type="ECO:0000256" key="7">
    <source>
        <dbReference type="ARBA" id="ARBA00022741"/>
    </source>
</evidence>
<feature type="compositionally biased region" description="Acidic residues" evidence="15">
    <location>
        <begin position="801"/>
        <end position="816"/>
    </location>
</feature>
<dbReference type="AlphaFoldDB" id="A0A0G3EEK3"/>
<evidence type="ECO:0000256" key="8">
    <source>
        <dbReference type="ARBA" id="ARBA00022777"/>
    </source>
</evidence>
<dbReference type="InterPro" id="IPR003660">
    <property type="entry name" value="HAMP_dom"/>
</dbReference>
<evidence type="ECO:0000256" key="5">
    <source>
        <dbReference type="ARBA" id="ARBA00022679"/>
    </source>
</evidence>
<dbReference type="PROSITE" id="PS50110">
    <property type="entry name" value="RESPONSE_REGULATORY"/>
    <property type="match status" value="1"/>
</dbReference>
<keyword evidence="6 16" id="KW-0812">Transmembrane</keyword>
<keyword evidence="7" id="KW-0547">Nucleotide-binding</keyword>
<dbReference type="PROSITE" id="PS50885">
    <property type="entry name" value="HAMP"/>
    <property type="match status" value="1"/>
</dbReference>
<dbReference type="InterPro" id="IPR005467">
    <property type="entry name" value="His_kinase_dom"/>
</dbReference>
<reference evidence="20 21" key="2">
    <citation type="journal article" date="2016" name="ISME J.">
        <title>Characterization of the first cultured representative of Verrucomicrobia subdivision 5 indicates the proposal of a novel phylum.</title>
        <authorList>
            <person name="Spring S."/>
            <person name="Bunk B."/>
            <person name="Sproer C."/>
            <person name="Schumann P."/>
            <person name="Rohde M."/>
            <person name="Tindall B.J."/>
            <person name="Klenk H.P."/>
        </authorList>
    </citation>
    <scope>NUCLEOTIDE SEQUENCE [LARGE SCALE GENOMIC DNA]</scope>
    <source>
        <strain evidence="20 21">L21-Fru-AB</strain>
    </source>
</reference>
<comment type="catalytic activity">
    <reaction evidence="1">
        <text>ATP + protein L-histidine = ADP + protein N-phospho-L-histidine.</text>
        <dbReference type="EC" id="2.7.13.3"/>
    </reaction>
</comment>
<dbReference type="SUPFAM" id="SSF52172">
    <property type="entry name" value="CheY-like"/>
    <property type="match status" value="1"/>
</dbReference>
<dbReference type="FunFam" id="1.10.287.130:FF:000004">
    <property type="entry name" value="Ethylene receptor 1"/>
    <property type="match status" value="1"/>
</dbReference>
<dbReference type="SUPFAM" id="SSF158472">
    <property type="entry name" value="HAMP domain-like"/>
    <property type="match status" value="1"/>
</dbReference>
<dbReference type="KEGG" id="vbl:L21SP4_01648"/>
<dbReference type="Gene3D" id="3.40.50.2300">
    <property type="match status" value="1"/>
</dbReference>
<feature type="domain" description="Histidine kinase" evidence="17">
    <location>
        <begin position="431"/>
        <end position="652"/>
    </location>
</feature>
<dbReference type="CDD" id="cd06225">
    <property type="entry name" value="HAMP"/>
    <property type="match status" value="1"/>
</dbReference>
<reference evidence="21" key="1">
    <citation type="submission" date="2015-02" db="EMBL/GenBank/DDBJ databases">
        <title>Description and complete genome sequence of the first cultured representative of the subdivision 5 of the Verrucomicrobia phylum.</title>
        <authorList>
            <person name="Spring S."/>
            <person name="Bunk B."/>
            <person name="Sproer C."/>
            <person name="Klenk H.-P."/>
        </authorList>
    </citation>
    <scope>NUCLEOTIDE SEQUENCE [LARGE SCALE GENOMIC DNA]</scope>
    <source>
        <strain evidence="21">L21-Fru-AB</strain>
    </source>
</reference>
<keyword evidence="5 20" id="KW-0808">Transferase</keyword>
<dbReference type="STRING" id="1307763.L21SP4_01648"/>
<dbReference type="GO" id="GO:0000155">
    <property type="term" value="F:phosphorelay sensor kinase activity"/>
    <property type="evidence" value="ECO:0007669"/>
    <property type="project" value="InterPro"/>
</dbReference>
<dbReference type="FunFam" id="3.30.565.10:FF:000010">
    <property type="entry name" value="Sensor histidine kinase RcsC"/>
    <property type="match status" value="1"/>
</dbReference>
<dbReference type="PANTHER" id="PTHR45339:SF1">
    <property type="entry name" value="HYBRID SIGNAL TRANSDUCTION HISTIDINE KINASE J"/>
    <property type="match status" value="1"/>
</dbReference>
<evidence type="ECO:0000256" key="6">
    <source>
        <dbReference type="ARBA" id="ARBA00022692"/>
    </source>
</evidence>
<evidence type="ECO:0000256" key="12">
    <source>
        <dbReference type="ARBA" id="ARBA00023136"/>
    </source>
</evidence>
<evidence type="ECO:0000256" key="14">
    <source>
        <dbReference type="SAM" id="Coils"/>
    </source>
</evidence>
<dbReference type="Gene3D" id="6.10.340.10">
    <property type="match status" value="1"/>
</dbReference>
<keyword evidence="10 16" id="KW-1133">Transmembrane helix</keyword>
<dbReference type="InterPro" id="IPR003661">
    <property type="entry name" value="HisK_dim/P_dom"/>
</dbReference>
<feature type="transmembrane region" description="Helical" evidence="16">
    <location>
        <begin position="26"/>
        <end position="47"/>
    </location>
</feature>
<dbReference type="SMART" id="SM00388">
    <property type="entry name" value="HisKA"/>
    <property type="match status" value="1"/>
</dbReference>
<dbReference type="PANTHER" id="PTHR45339">
    <property type="entry name" value="HYBRID SIGNAL TRANSDUCTION HISTIDINE KINASE J"/>
    <property type="match status" value="1"/>
</dbReference>
<evidence type="ECO:0000256" key="4">
    <source>
        <dbReference type="ARBA" id="ARBA00022553"/>
    </source>
</evidence>
<feature type="domain" description="Response regulatory" evidence="18">
    <location>
        <begin position="681"/>
        <end position="797"/>
    </location>
</feature>
<dbReference type="Pfam" id="PF02518">
    <property type="entry name" value="HATPase_c"/>
    <property type="match status" value="1"/>
</dbReference>
<dbReference type="NCBIfam" id="TIGR00229">
    <property type="entry name" value="sensory_box"/>
    <property type="match status" value="1"/>
</dbReference>
<evidence type="ECO:0000256" key="2">
    <source>
        <dbReference type="ARBA" id="ARBA00004370"/>
    </source>
</evidence>
<keyword evidence="11" id="KW-0902">Two-component regulatory system</keyword>
<dbReference type="EMBL" id="CP010904">
    <property type="protein sequence ID" value="AKJ64891.1"/>
    <property type="molecule type" value="Genomic_DNA"/>
</dbReference>
<evidence type="ECO:0000256" key="13">
    <source>
        <dbReference type="PROSITE-ProRule" id="PRU00169"/>
    </source>
</evidence>
<dbReference type="InterPro" id="IPR011006">
    <property type="entry name" value="CheY-like_superfamily"/>
</dbReference>
<dbReference type="Pfam" id="PF00072">
    <property type="entry name" value="Response_reg"/>
    <property type="match status" value="1"/>
</dbReference>
<dbReference type="InterPro" id="IPR035965">
    <property type="entry name" value="PAS-like_dom_sf"/>
</dbReference>
<dbReference type="InterPro" id="IPR000014">
    <property type="entry name" value="PAS"/>
</dbReference>
<comment type="subcellular location">
    <subcellularLocation>
        <location evidence="2">Membrane</location>
    </subcellularLocation>
</comment>
<dbReference type="InterPro" id="IPR033417">
    <property type="entry name" value="CHASE8"/>
</dbReference>
<dbReference type="SUPFAM" id="SSF55874">
    <property type="entry name" value="ATPase domain of HSP90 chaperone/DNA topoisomerase II/histidine kinase"/>
    <property type="match status" value="1"/>
</dbReference>
<dbReference type="GO" id="GO:0016020">
    <property type="term" value="C:membrane"/>
    <property type="evidence" value="ECO:0007669"/>
    <property type="project" value="UniProtKB-SubCell"/>
</dbReference>
<dbReference type="Gene3D" id="3.30.450.20">
    <property type="entry name" value="PAS domain"/>
    <property type="match status" value="1"/>
</dbReference>
<keyword evidence="21" id="KW-1185">Reference proteome</keyword>
<evidence type="ECO:0000256" key="10">
    <source>
        <dbReference type="ARBA" id="ARBA00022989"/>
    </source>
</evidence>
<sequence>MKHQSGDSPLVMRWRPFCDIPLRDKLTLLMVAACTVVLFAATGAFFFHDYLMMRRASEEELSSLTDILGANCAAALLFEDPGAAEETLSSLDANQEMVAARVYDATGGVFATYLDQGAVRWAKDAESPEEQGDAQGLVCYDREIRVDGRRVGKLVLCKGTGELRGRMVTYAQIAAAILLGALLLAVALSRMLQRVITRPILRLTDMAGHITREKDYSIREEKRSGDEIGILVDAFNGMLDEIEQRDRQLEAHRRTLEAEVRKRTAELREREAHYRNLYETAHVGLYRTQADEDRFLNANRELARMFGYGSVEELLREGRPSQCYEHSADRWTMLEKSRREGRVESFEFEGRRRDGTSCDCILSGRYYAETDTLEGAVLDISERKRAERDLERARDELQVVNEKLRGSMEQAQRAAEEAAEASRAKSDFLARMSHELRTPLNAVLGMTELLMEADLPREHRDSLQTVFSSARALLNIINDLLEVSRLESGKLELDVDSFDLKGCIESAFDIVRSRRAPEQVKLHFSVADEVPAHPRGDADRLRQVLLNLLSNAVKFTREGEIELRVWKSREEENRVTLAFAVRDTGIGMTEEELEKIFDPFVQADPGTTRRYGGTGLGLTISRELCRLMGGDLQAESTPGEGSTFTFTVRVQRGEKKAGASMQAEPAEVAPDDDLGRRHPLRILLAEDNPVNRMVAMRMLGRLGYSAELAENGREALERVQQRRFDVVLMDIQMPELDGLDATRKIKAQFGARSPYIIGVTAHAYEEDQRACFNAGMSDYVAKPIRLAELAEALRRAPGGEAESETESETESESESE</sequence>
<dbReference type="CDD" id="cd17546">
    <property type="entry name" value="REC_hyHK_CKI1_RcsC-like"/>
    <property type="match status" value="1"/>
</dbReference>
<evidence type="ECO:0000256" key="9">
    <source>
        <dbReference type="ARBA" id="ARBA00022840"/>
    </source>
</evidence>
<proteinExistence type="predicted"/>
<dbReference type="Pfam" id="PF17152">
    <property type="entry name" value="CHASE8"/>
    <property type="match status" value="1"/>
</dbReference>
<dbReference type="SUPFAM" id="SSF55785">
    <property type="entry name" value="PYP-like sensor domain (PAS domain)"/>
    <property type="match status" value="1"/>
</dbReference>
<dbReference type="InterPro" id="IPR036097">
    <property type="entry name" value="HisK_dim/P_sf"/>
</dbReference>
<dbReference type="SMART" id="SM00387">
    <property type="entry name" value="HATPase_c"/>
    <property type="match status" value="1"/>
</dbReference>
<evidence type="ECO:0000256" key="16">
    <source>
        <dbReference type="SAM" id="Phobius"/>
    </source>
</evidence>
<keyword evidence="14" id="KW-0175">Coiled coil</keyword>
<feature type="domain" description="HAMP" evidence="19">
    <location>
        <begin position="194"/>
        <end position="247"/>
    </location>
</feature>
<dbReference type="PROSITE" id="PS50109">
    <property type="entry name" value="HIS_KIN"/>
    <property type="match status" value="1"/>
</dbReference>
<dbReference type="InterPro" id="IPR001789">
    <property type="entry name" value="Sig_transdc_resp-reg_receiver"/>
</dbReference>
<dbReference type="Pfam" id="PF13188">
    <property type="entry name" value="PAS_8"/>
    <property type="match status" value="1"/>
</dbReference>
<evidence type="ECO:0000256" key="3">
    <source>
        <dbReference type="ARBA" id="ARBA00012438"/>
    </source>
</evidence>
<evidence type="ECO:0000256" key="1">
    <source>
        <dbReference type="ARBA" id="ARBA00000085"/>
    </source>
</evidence>